<evidence type="ECO:0000313" key="2">
    <source>
        <dbReference type="Proteomes" id="UP001500467"/>
    </source>
</evidence>
<reference evidence="1 2" key="1">
    <citation type="journal article" date="2019" name="Int. J. Syst. Evol. Microbiol.">
        <title>The Global Catalogue of Microorganisms (GCM) 10K type strain sequencing project: providing services to taxonomists for standard genome sequencing and annotation.</title>
        <authorList>
            <consortium name="The Broad Institute Genomics Platform"/>
            <consortium name="The Broad Institute Genome Sequencing Center for Infectious Disease"/>
            <person name="Wu L."/>
            <person name="Ma J."/>
        </authorList>
    </citation>
    <scope>NUCLEOTIDE SEQUENCE [LARGE SCALE GENOMIC DNA]</scope>
    <source>
        <strain evidence="1 2">JCM 13022</strain>
    </source>
</reference>
<dbReference type="Proteomes" id="UP001500467">
    <property type="component" value="Unassembled WGS sequence"/>
</dbReference>
<comment type="caution">
    <text evidence="1">The sequence shown here is derived from an EMBL/GenBank/DDBJ whole genome shotgun (WGS) entry which is preliminary data.</text>
</comment>
<sequence length="158" mass="16663">MANTISPVSALRALGVAPDTYGPTINAARSPRDVEALGRALAESLRPSRPQNLVMWSTCDDAVLAHVTALNLDIPVTRASEVEGILSFDEPFAPGTRVALVATHWSGRRLSTLRRFVHGRGGEVVALGAVMASEALRDAADVPRTALVAEQTAGEVVQ</sequence>
<proteinExistence type="predicted"/>
<gene>
    <name evidence="1" type="ORF">GCM10009675_33960</name>
</gene>
<protein>
    <submittedName>
        <fullName evidence="1">Uncharacterized protein</fullName>
    </submittedName>
</protein>
<dbReference type="RefSeq" id="WP_253859138.1">
    <property type="nucleotide sequence ID" value="NZ_BAAALM010000012.1"/>
</dbReference>
<keyword evidence="2" id="KW-1185">Reference proteome</keyword>
<accession>A0ABN1VGJ4</accession>
<dbReference type="EMBL" id="BAAALM010000012">
    <property type="protein sequence ID" value="GAA1210524.1"/>
    <property type="molecule type" value="Genomic_DNA"/>
</dbReference>
<evidence type="ECO:0000313" key="1">
    <source>
        <dbReference type="EMBL" id="GAA1210524.1"/>
    </source>
</evidence>
<organism evidence="1 2">
    <name type="scientific">Prauserella alba</name>
    <dbReference type="NCBI Taxonomy" id="176898"/>
    <lineage>
        <taxon>Bacteria</taxon>
        <taxon>Bacillati</taxon>
        <taxon>Actinomycetota</taxon>
        <taxon>Actinomycetes</taxon>
        <taxon>Pseudonocardiales</taxon>
        <taxon>Pseudonocardiaceae</taxon>
        <taxon>Prauserella</taxon>
    </lineage>
</organism>
<name>A0ABN1VGJ4_9PSEU</name>